<accession>A0ABT0CCG2</accession>
<sequence>MALATPLLQDGIPSPSLPTKSVAIPWDWVYGLRDQARQRQCTLVGLLRSDPLPAPDGDWQVYTRLDLVATPEVGRLTSVLFAENTRTGALQVLYQAAASVYAPAEPLDFAMILPLAWQDHTLLAREYEGWFQTDLSWDRAVIWPLPVSSTGIPPVQIWDSPPALGYAELLGWDPQAQERVLFAVADSLGDLPRLVSVGSDQQILLRATAVTLSPTPSSLEGWQGAMPADEEPLCHQDRFGLEY</sequence>
<proteinExistence type="predicted"/>
<name>A0ABT0CCG2_THEVL</name>
<dbReference type="EMBL" id="JAFIRA010000029">
    <property type="protein sequence ID" value="MCJ2543482.1"/>
    <property type="molecule type" value="Genomic_DNA"/>
</dbReference>
<protein>
    <submittedName>
        <fullName evidence="1">Uncharacterized protein</fullName>
    </submittedName>
</protein>
<organism evidence="1 2">
    <name type="scientific">Thermostichus vulcanus str. 'Rupite'</name>
    <dbReference type="NCBI Taxonomy" id="2813851"/>
    <lineage>
        <taxon>Bacteria</taxon>
        <taxon>Bacillati</taxon>
        <taxon>Cyanobacteriota</taxon>
        <taxon>Cyanophyceae</taxon>
        <taxon>Thermostichales</taxon>
        <taxon>Thermostichaceae</taxon>
        <taxon>Thermostichus</taxon>
    </lineage>
</organism>
<gene>
    <name evidence="1" type="ORF">JX360_11265</name>
</gene>
<dbReference type="Proteomes" id="UP000830835">
    <property type="component" value="Unassembled WGS sequence"/>
</dbReference>
<comment type="caution">
    <text evidence="1">The sequence shown here is derived from an EMBL/GenBank/DDBJ whole genome shotgun (WGS) entry which is preliminary data.</text>
</comment>
<keyword evidence="2" id="KW-1185">Reference proteome</keyword>
<reference evidence="1" key="1">
    <citation type="submission" date="2021-02" db="EMBL/GenBank/DDBJ databases">
        <title>The CRISPR/cas machinery reduction and long-range gene transfer in the hot spring cyanobacterium Synechococcus.</title>
        <authorList>
            <person name="Dvorak P."/>
            <person name="Jahodarova E."/>
            <person name="Hasler P."/>
            <person name="Poulickova A."/>
        </authorList>
    </citation>
    <scope>NUCLEOTIDE SEQUENCE</scope>
    <source>
        <strain evidence="1">Rupite</strain>
    </source>
</reference>
<evidence type="ECO:0000313" key="1">
    <source>
        <dbReference type="EMBL" id="MCJ2543482.1"/>
    </source>
</evidence>
<dbReference type="RefSeq" id="WP_244350859.1">
    <property type="nucleotide sequence ID" value="NZ_JAFIRA010000029.1"/>
</dbReference>
<evidence type="ECO:0000313" key="2">
    <source>
        <dbReference type="Proteomes" id="UP000830835"/>
    </source>
</evidence>